<name>A0A1N7KQL8_9BACI</name>
<feature type="transmembrane region" description="Helical" evidence="1">
    <location>
        <begin position="81"/>
        <end position="100"/>
    </location>
</feature>
<accession>A0A1N7KQL8</accession>
<keyword evidence="1" id="KW-1133">Transmembrane helix</keyword>
<feature type="transmembrane region" description="Helical" evidence="1">
    <location>
        <begin position="170"/>
        <end position="191"/>
    </location>
</feature>
<dbReference type="STRING" id="570947.SAMN05421687_1164"/>
<keyword evidence="1" id="KW-0812">Transmembrane</keyword>
<feature type="transmembrane region" description="Helical" evidence="1">
    <location>
        <begin position="356"/>
        <end position="389"/>
    </location>
</feature>
<feature type="transmembrane region" description="Helical" evidence="1">
    <location>
        <begin position="401"/>
        <end position="425"/>
    </location>
</feature>
<proteinExistence type="predicted"/>
<protein>
    <submittedName>
        <fullName evidence="2">Uncharacterized protein</fullName>
    </submittedName>
</protein>
<feature type="transmembrane region" description="Helical" evidence="1">
    <location>
        <begin position="197"/>
        <end position="219"/>
    </location>
</feature>
<feature type="transmembrane region" description="Helical" evidence="1">
    <location>
        <begin position="51"/>
        <end position="69"/>
    </location>
</feature>
<sequence>MAWGLRVTVVLYAILHFYTYFHPQSLVIQLLAVTGGGLFLFALVRTGARQFKLPLILFTIGMIITDWSGHNITEGMENGFLLMRDIIGLLIIIPFISIVLREDDYLSAVLRAAPRLIDSSRKLYTGITLFTQVIAHFLLFGVIPMLYEFVNDFLKNERGEAWERFKGTALLRGFALSTLWVISIPSFIFAVETMGASLWLAMLQGFFLAMVGTLIAVVFSKFEEKKSGVSLTEGIKEELSEILRQQETGDRKKAGEFVLLFVSLFGPIFLLHALFAAELMITIPLVIIVWGLLYYTVKQKGNKLWEESKRYVVNETLGKGYQLSVMLSVGTLIYSLNQTNFAENAVVLLEVVEQQLPVVNFLSLLPFIVILLGFTGLGPLTVMVLVAGILTSIELPYPPELIVLAVTSGSVISIVLSPLIMPTIVLSGSNGINSFKNGIVFNWKFSLVFYAAVQVYVQGVVYFVT</sequence>
<evidence type="ECO:0000313" key="3">
    <source>
        <dbReference type="Proteomes" id="UP000187608"/>
    </source>
</evidence>
<dbReference type="OrthoDB" id="2813114at2"/>
<gene>
    <name evidence="2" type="ORF">SAMN05421687_1164</name>
</gene>
<keyword evidence="3" id="KW-1185">Reference proteome</keyword>
<evidence type="ECO:0000256" key="1">
    <source>
        <dbReference type="SAM" id="Phobius"/>
    </source>
</evidence>
<feature type="transmembrane region" description="Helical" evidence="1">
    <location>
        <begin position="129"/>
        <end position="150"/>
    </location>
</feature>
<reference evidence="3" key="1">
    <citation type="submission" date="2017-01" db="EMBL/GenBank/DDBJ databases">
        <authorList>
            <person name="Varghese N."/>
            <person name="Submissions S."/>
        </authorList>
    </citation>
    <scope>NUCLEOTIDE SEQUENCE [LARGE SCALE GENOMIC DNA]</scope>
    <source>
        <strain evidence="3">DSM 23127</strain>
    </source>
</reference>
<feature type="transmembrane region" description="Helical" evidence="1">
    <location>
        <begin position="279"/>
        <end position="297"/>
    </location>
</feature>
<dbReference type="RefSeq" id="WP_076560704.1">
    <property type="nucleotide sequence ID" value="NZ_FTOC01000016.1"/>
</dbReference>
<dbReference type="EMBL" id="FTOC01000016">
    <property type="protein sequence ID" value="SIS63903.1"/>
    <property type="molecule type" value="Genomic_DNA"/>
</dbReference>
<feature type="transmembrane region" description="Helical" evidence="1">
    <location>
        <begin position="26"/>
        <end position="45"/>
    </location>
</feature>
<evidence type="ECO:0000313" key="2">
    <source>
        <dbReference type="EMBL" id="SIS63903.1"/>
    </source>
</evidence>
<dbReference type="Proteomes" id="UP000187608">
    <property type="component" value="Unassembled WGS sequence"/>
</dbReference>
<feature type="transmembrane region" description="Helical" evidence="1">
    <location>
        <begin position="445"/>
        <end position="464"/>
    </location>
</feature>
<dbReference type="AlphaFoldDB" id="A0A1N7KQL8"/>
<keyword evidence="1" id="KW-0472">Membrane</keyword>
<organism evidence="2 3">
    <name type="scientific">Salimicrobium flavidum</name>
    <dbReference type="NCBI Taxonomy" id="570947"/>
    <lineage>
        <taxon>Bacteria</taxon>
        <taxon>Bacillati</taxon>
        <taxon>Bacillota</taxon>
        <taxon>Bacilli</taxon>
        <taxon>Bacillales</taxon>
        <taxon>Bacillaceae</taxon>
        <taxon>Salimicrobium</taxon>
    </lineage>
</organism>